<dbReference type="CDD" id="cd06171">
    <property type="entry name" value="Sigma70_r4"/>
    <property type="match status" value="1"/>
</dbReference>
<dbReference type="RefSeq" id="WP_093463546.1">
    <property type="nucleotide sequence ID" value="NZ_FNST01000002.1"/>
</dbReference>
<evidence type="ECO:0000259" key="2">
    <source>
        <dbReference type="Pfam" id="PF04545"/>
    </source>
</evidence>
<proteinExistence type="predicted"/>
<dbReference type="InterPro" id="IPR036388">
    <property type="entry name" value="WH-like_DNA-bd_sf"/>
</dbReference>
<organism evidence="3 4">
    <name type="scientific">Streptomyces melanosporofaciens</name>
    <dbReference type="NCBI Taxonomy" id="67327"/>
    <lineage>
        <taxon>Bacteria</taxon>
        <taxon>Bacillati</taxon>
        <taxon>Actinomycetota</taxon>
        <taxon>Actinomycetes</taxon>
        <taxon>Kitasatosporales</taxon>
        <taxon>Streptomycetaceae</taxon>
        <taxon>Streptomyces</taxon>
        <taxon>Streptomyces violaceusniger group</taxon>
    </lineage>
</organism>
<dbReference type="Gene3D" id="1.10.10.10">
    <property type="entry name" value="Winged helix-like DNA-binding domain superfamily/Winged helix DNA-binding domain"/>
    <property type="match status" value="1"/>
</dbReference>
<dbReference type="Pfam" id="PF04545">
    <property type="entry name" value="Sigma70_r4"/>
    <property type="match status" value="1"/>
</dbReference>
<dbReference type="InterPro" id="IPR013324">
    <property type="entry name" value="RNA_pol_sigma_r3/r4-like"/>
</dbReference>
<protein>
    <submittedName>
        <fullName evidence="3">Sigma-70, region 4</fullName>
    </submittedName>
</protein>
<evidence type="ECO:0000313" key="3">
    <source>
        <dbReference type="EMBL" id="SEC33403.1"/>
    </source>
</evidence>
<evidence type="ECO:0000256" key="1">
    <source>
        <dbReference type="SAM" id="MobiDB-lite"/>
    </source>
</evidence>
<dbReference type="Proteomes" id="UP000198609">
    <property type="component" value="Unassembled WGS sequence"/>
</dbReference>
<reference evidence="4" key="1">
    <citation type="submission" date="2016-10" db="EMBL/GenBank/DDBJ databases">
        <authorList>
            <person name="Varghese N."/>
            <person name="Submissions S."/>
        </authorList>
    </citation>
    <scope>NUCLEOTIDE SEQUENCE [LARGE SCALE GENOMIC DNA]</scope>
    <source>
        <strain evidence="4">DSM 40318</strain>
    </source>
</reference>
<sequence length="476" mass="52289">MGDQWSMGDWLIRAWETEVFDERERAVVTLRSEGRTLDEVGAALGLSRERPRQIQNRVRKQLTDMADIVKEGWRESARAAGAGPAAPRKAFAAALGFVDHVALEELLAAAGLDTPRTWAGPLRGWWSAEPGALDSALRRLVDTAPFRGDDLDWAASEAGLPAGLPLAELLTHSESRLALSPDGHWVRRKARGRDAAYLWLLEVGRPCQPDELLAPMAVTTVAAVREALRRDNRFRRIHPEGTWALAEWTHLRASPYATAVEAMVSVVTESGPLSRAQLFARVTELHPVTPWRLTQCLISDQLGETPDGLIDLVSRGARPIKDEEPAQPDSMAIEGDVLGVRIPVTRDVLRGSGINVHTWLTWRLGLRQAPMSRTFAVPGDHQPLIVRRGTSGAQLSSLRRHALELEVDDGCVLAVLLRLDDDTARVGHGCAPDNCPAQPGDGLPRVTRPTTGDIPGLRIQRRRSNSHVKLEKLSTQ</sequence>
<accession>A0A1H4RNE0</accession>
<keyword evidence="4" id="KW-1185">Reference proteome</keyword>
<dbReference type="AlphaFoldDB" id="A0A1H4RNE0"/>
<feature type="region of interest" description="Disordered" evidence="1">
    <location>
        <begin position="437"/>
        <end position="456"/>
    </location>
</feature>
<dbReference type="InterPro" id="IPR007630">
    <property type="entry name" value="RNA_pol_sigma70_r4"/>
</dbReference>
<evidence type="ECO:0000313" key="4">
    <source>
        <dbReference type="Proteomes" id="UP000198609"/>
    </source>
</evidence>
<dbReference type="GO" id="GO:0003700">
    <property type="term" value="F:DNA-binding transcription factor activity"/>
    <property type="evidence" value="ECO:0007669"/>
    <property type="project" value="InterPro"/>
</dbReference>
<feature type="domain" description="RNA polymerase sigma-70 region 4" evidence="2">
    <location>
        <begin position="21"/>
        <end position="62"/>
    </location>
</feature>
<dbReference type="EMBL" id="FNST01000002">
    <property type="protein sequence ID" value="SEC33403.1"/>
    <property type="molecule type" value="Genomic_DNA"/>
</dbReference>
<gene>
    <name evidence="3" type="ORF">SAMN04490356_3754</name>
</gene>
<name>A0A1H4RNE0_STRMJ</name>
<dbReference type="SUPFAM" id="SSF88659">
    <property type="entry name" value="Sigma3 and sigma4 domains of RNA polymerase sigma factors"/>
    <property type="match status" value="1"/>
</dbReference>
<dbReference type="GO" id="GO:0006352">
    <property type="term" value="P:DNA-templated transcription initiation"/>
    <property type="evidence" value="ECO:0007669"/>
    <property type="project" value="InterPro"/>
</dbReference>